<gene>
    <name evidence="2" type="ORF">g.3755</name>
</gene>
<feature type="region of interest" description="Disordered" evidence="1">
    <location>
        <begin position="201"/>
        <end position="221"/>
    </location>
</feature>
<evidence type="ECO:0000313" key="2">
    <source>
        <dbReference type="EMBL" id="JAT78619.1"/>
    </source>
</evidence>
<dbReference type="InterPro" id="IPR032710">
    <property type="entry name" value="NTF2-like_dom_sf"/>
</dbReference>
<accession>A0A1D2AHD5</accession>
<feature type="non-terminal residue" evidence="2">
    <location>
        <position position="1"/>
    </location>
</feature>
<reference evidence="2" key="1">
    <citation type="submission" date="2015-08" db="EMBL/GenBank/DDBJ databases">
        <authorList>
            <person name="Babu N.S."/>
            <person name="Beckwith C.J."/>
            <person name="Beseler K.G."/>
            <person name="Brison A."/>
            <person name="Carone J.V."/>
            <person name="Caskin T.P."/>
            <person name="Diamond M."/>
            <person name="Durham M.E."/>
            <person name="Foxe J.M."/>
            <person name="Go M."/>
            <person name="Henderson B.A."/>
            <person name="Jones I.B."/>
            <person name="McGettigan J.A."/>
            <person name="Micheletti S.J."/>
            <person name="Nasrallah M.E."/>
            <person name="Ortiz D."/>
            <person name="Piller C.R."/>
            <person name="Privatt S.R."/>
            <person name="Schneider S.L."/>
            <person name="Sharp S."/>
            <person name="Smith T.C."/>
            <person name="Stanton J.D."/>
            <person name="Ullery H.E."/>
            <person name="Wilson R.J."/>
            <person name="Serrano M.G."/>
            <person name="Buck G."/>
            <person name="Lee V."/>
            <person name="Wang Y."/>
            <person name="Carvalho R."/>
            <person name="Voegtly L."/>
            <person name="Shi R."/>
            <person name="Duckworth R."/>
            <person name="Johnson A."/>
            <person name="Loviza R."/>
            <person name="Walstead R."/>
            <person name="Shah Z."/>
            <person name="Kiflezghi M."/>
            <person name="Wade K."/>
            <person name="Ball S.L."/>
            <person name="Bradley K.W."/>
            <person name="Asai D.J."/>
            <person name="Bowman C.A."/>
            <person name="Russell D.A."/>
            <person name="Pope W.H."/>
            <person name="Jacobs-Sera D."/>
            <person name="Hendrix R.W."/>
            <person name="Hatfull G.F."/>
        </authorList>
    </citation>
    <scope>NUCLEOTIDE SEQUENCE</scope>
</reference>
<protein>
    <submittedName>
        <fullName evidence="2">Uncharacterized protein</fullName>
    </submittedName>
</protein>
<organism evidence="2">
    <name type="scientific">Auxenochlorella protothecoides</name>
    <name type="common">Green microalga</name>
    <name type="synonym">Chlorella protothecoides</name>
    <dbReference type="NCBI Taxonomy" id="3075"/>
    <lineage>
        <taxon>Eukaryota</taxon>
        <taxon>Viridiplantae</taxon>
        <taxon>Chlorophyta</taxon>
        <taxon>core chlorophytes</taxon>
        <taxon>Trebouxiophyceae</taxon>
        <taxon>Chlorellales</taxon>
        <taxon>Chlorellaceae</taxon>
        <taxon>Auxenochlorella</taxon>
    </lineage>
</organism>
<dbReference type="AlphaFoldDB" id="A0A1D2AHD5"/>
<proteinExistence type="predicted"/>
<sequence length="221" mass="24568">YTAYRSKDQIHTRAAMQGSVRPTQIAAPTPACRSRRVGCIGPMHPAFSSAAGTVHAQRRPNGLHMRVHSSKHASKSTAVEKMEAMVHEYFQRVLTRADGDTASRILHPSVEHRDMVRDIGYQGVREVLEYVHQVKKSYPDLWVEATEFGPAEGGQAIFAAFEGLATEKTPLFKGIDLFRFNDDITRITEVEVYRSNWQGAKGHQERKKAVANGSNGNPAPN</sequence>
<dbReference type="SUPFAM" id="SSF54427">
    <property type="entry name" value="NTF2-like"/>
    <property type="match status" value="1"/>
</dbReference>
<name>A0A1D2AHD5_AUXPR</name>
<dbReference type="EMBL" id="GDKF01000003">
    <property type="protein sequence ID" value="JAT78619.1"/>
    <property type="molecule type" value="Transcribed_RNA"/>
</dbReference>
<evidence type="ECO:0000256" key="1">
    <source>
        <dbReference type="SAM" id="MobiDB-lite"/>
    </source>
</evidence>
<feature type="compositionally biased region" description="Polar residues" evidence="1">
    <location>
        <begin position="212"/>
        <end position="221"/>
    </location>
</feature>
<dbReference type="Gene3D" id="3.10.450.50">
    <property type="match status" value="1"/>
</dbReference>